<keyword evidence="6" id="KW-1185">Reference proteome</keyword>
<dbReference type="InterPro" id="IPR006683">
    <property type="entry name" value="Thioestr_dom"/>
</dbReference>
<dbReference type="PANTHER" id="PTHR11049:SF24">
    <property type="entry name" value="CYTOSOLIC ACYL COENZYME A THIOESTER HYDROLASE"/>
    <property type="match status" value="1"/>
</dbReference>
<dbReference type="GO" id="GO:0005829">
    <property type="term" value="C:cytosol"/>
    <property type="evidence" value="ECO:0007669"/>
    <property type="project" value="TreeGrafter"/>
</dbReference>
<organism evidence="5 6">
    <name type="scientific">Tepidimonas taiwanensis</name>
    <dbReference type="NCBI Taxonomy" id="307486"/>
    <lineage>
        <taxon>Bacteria</taxon>
        <taxon>Pseudomonadati</taxon>
        <taxon>Pseudomonadota</taxon>
        <taxon>Betaproteobacteria</taxon>
        <taxon>Burkholderiales</taxon>
        <taxon>Tepidimonas</taxon>
    </lineage>
</organism>
<dbReference type="EMBL" id="VJOM01000012">
    <property type="protein sequence ID" value="TSE31888.1"/>
    <property type="molecule type" value="Genomic_DNA"/>
</dbReference>
<dbReference type="Proteomes" id="UP000317763">
    <property type="component" value="Unassembled WGS sequence"/>
</dbReference>
<sequence>MSTLSLAAGARCTVTEPGVAAQSVLTVFDLVWPQQSNHHGTLFGGAALAMLDRLAFIMGSRALRGTVVTAAVSRLDFRAPIPTGQLIECRARVGRRGGRSALIHTRLVTEDALSGERNVCIVGDFTMVRRADSEGAAADAALATGSGVADVAEADGDGAPAAVRVAEIVFPGHANHRGILHGGAAMEWIAKAGFIAASRHLRRSVVLASSERLCFVAPAHVGDVVEVDARVCGVGRRSVRVRARMWAEHPATGQRRFCTSANLVYVATDD</sequence>
<gene>
    <name evidence="5" type="ORF">Ttaiw_01305</name>
</gene>
<evidence type="ECO:0000256" key="3">
    <source>
        <dbReference type="PROSITE-ProRule" id="PRU01106"/>
    </source>
</evidence>
<dbReference type="OrthoDB" id="8894489at2"/>
<dbReference type="CDD" id="cd03442">
    <property type="entry name" value="BFIT_BACH"/>
    <property type="match status" value="2"/>
</dbReference>
<dbReference type="GO" id="GO:0006637">
    <property type="term" value="P:acyl-CoA metabolic process"/>
    <property type="evidence" value="ECO:0007669"/>
    <property type="project" value="TreeGrafter"/>
</dbReference>
<evidence type="ECO:0000256" key="2">
    <source>
        <dbReference type="ARBA" id="ARBA00022801"/>
    </source>
</evidence>
<dbReference type="PROSITE" id="PS51770">
    <property type="entry name" value="HOTDOG_ACOT"/>
    <property type="match status" value="2"/>
</dbReference>
<dbReference type="STRING" id="307486.GCA_000807215_02130"/>
<dbReference type="GO" id="GO:0009062">
    <property type="term" value="P:fatty acid catabolic process"/>
    <property type="evidence" value="ECO:0007669"/>
    <property type="project" value="TreeGrafter"/>
</dbReference>
<dbReference type="InterPro" id="IPR029069">
    <property type="entry name" value="HotDog_dom_sf"/>
</dbReference>
<dbReference type="InterPro" id="IPR040170">
    <property type="entry name" value="Cytosol_ACT"/>
</dbReference>
<comment type="similarity">
    <text evidence="1">Belongs to the acyl coenzyme A hydrolase family.</text>
</comment>
<evidence type="ECO:0000259" key="4">
    <source>
        <dbReference type="PROSITE" id="PS51770"/>
    </source>
</evidence>
<protein>
    <submittedName>
        <fullName evidence="5">Putative acyl-CoA thioester hydrolase</fullName>
        <ecNumber evidence="5">3.1.2.-</ecNumber>
    </submittedName>
</protein>
<dbReference type="GO" id="GO:0052816">
    <property type="term" value="F:long-chain fatty acyl-CoA hydrolase activity"/>
    <property type="evidence" value="ECO:0007669"/>
    <property type="project" value="TreeGrafter"/>
</dbReference>
<dbReference type="Pfam" id="PF03061">
    <property type="entry name" value="4HBT"/>
    <property type="match status" value="2"/>
</dbReference>
<evidence type="ECO:0000313" key="6">
    <source>
        <dbReference type="Proteomes" id="UP000317763"/>
    </source>
</evidence>
<feature type="domain" description="HotDog ACOT-type" evidence="4">
    <location>
        <begin position="159"/>
        <end position="270"/>
    </location>
</feature>
<dbReference type="AlphaFoldDB" id="A0A554X7T2"/>
<dbReference type="Gene3D" id="3.10.129.10">
    <property type="entry name" value="Hotdog Thioesterase"/>
    <property type="match status" value="2"/>
</dbReference>
<proteinExistence type="inferred from homology"/>
<comment type="caution">
    <text evidence="5">The sequence shown here is derived from an EMBL/GenBank/DDBJ whole genome shotgun (WGS) entry which is preliminary data.</text>
</comment>
<accession>A0A554X7T2</accession>
<dbReference type="PANTHER" id="PTHR11049">
    <property type="entry name" value="ACYL COENZYME A THIOESTER HYDROLASE"/>
    <property type="match status" value="1"/>
</dbReference>
<evidence type="ECO:0000256" key="1">
    <source>
        <dbReference type="ARBA" id="ARBA00010458"/>
    </source>
</evidence>
<dbReference type="InterPro" id="IPR033120">
    <property type="entry name" value="HOTDOG_ACOT"/>
</dbReference>
<dbReference type="SUPFAM" id="SSF54637">
    <property type="entry name" value="Thioesterase/thiol ester dehydrase-isomerase"/>
    <property type="match status" value="2"/>
</dbReference>
<dbReference type="EC" id="3.1.2.-" evidence="5"/>
<name>A0A554X7T2_9BURK</name>
<reference evidence="5 6" key="1">
    <citation type="submission" date="2019-07" db="EMBL/GenBank/DDBJ databases">
        <title>Tepidimonas taiwanensis I1-1 draft genome.</title>
        <authorList>
            <person name="Da Costa M.S."/>
            <person name="Froufe H.J.C."/>
            <person name="Egas C."/>
            <person name="Albuquerque L."/>
        </authorList>
    </citation>
    <scope>NUCLEOTIDE SEQUENCE [LARGE SCALE GENOMIC DNA]</scope>
    <source>
        <strain evidence="5 6">I1-1</strain>
    </source>
</reference>
<evidence type="ECO:0000313" key="5">
    <source>
        <dbReference type="EMBL" id="TSE31888.1"/>
    </source>
</evidence>
<keyword evidence="2 3" id="KW-0378">Hydrolase</keyword>
<feature type="domain" description="HotDog ACOT-type" evidence="4">
    <location>
        <begin position="21"/>
        <end position="133"/>
    </location>
</feature>